<keyword evidence="6" id="KW-0539">Nucleus</keyword>
<proteinExistence type="predicted"/>
<evidence type="ECO:0000256" key="5">
    <source>
        <dbReference type="ARBA" id="ARBA00022833"/>
    </source>
</evidence>
<comment type="subcellular location">
    <subcellularLocation>
        <location evidence="1">Nucleus</location>
    </subcellularLocation>
</comment>
<dbReference type="PROSITE" id="PS00518">
    <property type="entry name" value="ZF_RING_1"/>
    <property type="match status" value="1"/>
</dbReference>
<dbReference type="PANTHER" id="PTHR12683:SF13">
    <property type="entry name" value="CDK-ACTIVATING KINASE ASSEMBLY FACTOR MAT1"/>
    <property type="match status" value="1"/>
</dbReference>
<dbReference type="NCBIfam" id="TIGR00570">
    <property type="entry name" value="cdk7"/>
    <property type="match status" value="1"/>
</dbReference>
<feature type="region of interest" description="Disordered" evidence="11">
    <location>
        <begin position="223"/>
        <end position="246"/>
    </location>
</feature>
<sequence length="383" mass="43374">MASRENGTPRRDEDEVCPICKSSRYLNPDMRFLINPECYHKMCESCVDRIFSSGPNACPVIGCKKTLRKNRFRTQTFEDIGVEREVDIRKRVMRILNRREDEFDSKLDWDNFLEQRETMIMNLVTGVDIAKTEANLRKYETSNLDSIRANQARESQEASSFLEQQSFEQEQARLRRQAAREEYEKEHNELLAGRESFLSRLAAGTADDATNLAREGQKILLKKSSARRSEEDRLRQKQAALRGESKKSALGKTALLSGAGDSDVEPSLIKGLKKVSIPEPEKPYDPFGGLDLGKKDYYVLKDHYPSQWLEEARKNTTMAAGGFDIKEYYSRTLFEAFAGLGCFIDEEVAKRGGASETFGMRKGIATQGAAQQAVTGKPAEDIF</sequence>
<evidence type="ECO:0000256" key="3">
    <source>
        <dbReference type="ARBA" id="ARBA00022723"/>
    </source>
</evidence>
<dbReference type="Gene3D" id="3.30.40.10">
    <property type="entry name" value="Zinc/RING finger domain, C3HC4 (zinc finger)"/>
    <property type="match status" value="1"/>
</dbReference>
<comment type="caution">
    <text evidence="13">The sequence shown here is derived from an EMBL/GenBank/DDBJ whole genome shotgun (WGS) entry which is preliminary data.</text>
</comment>
<dbReference type="InterPro" id="IPR001841">
    <property type="entry name" value="Znf_RING"/>
</dbReference>
<keyword evidence="14" id="KW-1185">Reference proteome</keyword>
<dbReference type="GeneID" id="70245893"/>
<dbReference type="SUPFAM" id="SSF57850">
    <property type="entry name" value="RING/U-box"/>
    <property type="match status" value="1"/>
</dbReference>
<dbReference type="GO" id="GO:0061575">
    <property type="term" value="F:cyclin-dependent protein serine/threonine kinase activator activity"/>
    <property type="evidence" value="ECO:0007669"/>
    <property type="project" value="InterPro"/>
</dbReference>
<dbReference type="RefSeq" id="XP_046073947.1">
    <property type="nucleotide sequence ID" value="XM_046215606.1"/>
</dbReference>
<dbReference type="CDD" id="cd16573">
    <property type="entry name" value="RING-HC_TFB3-like"/>
    <property type="match status" value="1"/>
</dbReference>
<dbReference type="Pfam" id="PF17121">
    <property type="entry name" value="zf-C3HC4_5"/>
    <property type="match status" value="1"/>
</dbReference>
<evidence type="ECO:0000313" key="13">
    <source>
        <dbReference type="EMBL" id="KAH8700241.1"/>
    </source>
</evidence>
<evidence type="ECO:0000256" key="6">
    <source>
        <dbReference type="ARBA" id="ARBA00023242"/>
    </source>
</evidence>
<keyword evidence="13" id="KW-0808">Transferase</keyword>
<dbReference type="EMBL" id="JAJTJA010000004">
    <property type="protein sequence ID" value="KAH8700241.1"/>
    <property type="molecule type" value="Genomic_DNA"/>
</dbReference>
<feature type="coiled-coil region" evidence="10">
    <location>
        <begin position="162"/>
        <end position="189"/>
    </location>
</feature>
<evidence type="ECO:0000259" key="12">
    <source>
        <dbReference type="PROSITE" id="PS50089"/>
    </source>
</evidence>
<keyword evidence="4 9" id="KW-0863">Zinc-finger</keyword>
<dbReference type="GO" id="GO:0016301">
    <property type="term" value="F:kinase activity"/>
    <property type="evidence" value="ECO:0007669"/>
    <property type="project" value="UniProtKB-KW"/>
</dbReference>
<dbReference type="InterPro" id="IPR013083">
    <property type="entry name" value="Znf_RING/FYVE/PHD"/>
</dbReference>
<keyword evidence="5" id="KW-0862">Zinc</keyword>
<dbReference type="GO" id="GO:0006357">
    <property type="term" value="P:regulation of transcription by RNA polymerase II"/>
    <property type="evidence" value="ECO:0007669"/>
    <property type="project" value="TreeGrafter"/>
</dbReference>
<name>A0AAD4KY88_9EURO</name>
<dbReference type="GO" id="GO:0070985">
    <property type="term" value="C:transcription factor TFIIK complex"/>
    <property type="evidence" value="ECO:0007669"/>
    <property type="project" value="UniProtKB-ARBA"/>
</dbReference>
<evidence type="ECO:0000256" key="2">
    <source>
        <dbReference type="ARBA" id="ARBA00022257"/>
    </source>
</evidence>
<dbReference type="GO" id="GO:0006289">
    <property type="term" value="P:nucleotide-excision repair"/>
    <property type="evidence" value="ECO:0007669"/>
    <property type="project" value="InterPro"/>
</dbReference>
<evidence type="ECO:0000256" key="8">
    <source>
        <dbReference type="ARBA" id="ARBA00033277"/>
    </source>
</evidence>
<keyword evidence="10" id="KW-0175">Coiled coil</keyword>
<organism evidence="13 14">
    <name type="scientific">Talaromyces proteolyticus</name>
    <dbReference type="NCBI Taxonomy" id="1131652"/>
    <lineage>
        <taxon>Eukaryota</taxon>
        <taxon>Fungi</taxon>
        <taxon>Dikarya</taxon>
        <taxon>Ascomycota</taxon>
        <taxon>Pezizomycotina</taxon>
        <taxon>Eurotiomycetes</taxon>
        <taxon>Eurotiomycetidae</taxon>
        <taxon>Eurotiales</taxon>
        <taxon>Trichocomaceae</taxon>
        <taxon>Talaromyces</taxon>
        <taxon>Talaromyces sect. Bacilispori</taxon>
    </lineage>
</organism>
<evidence type="ECO:0000256" key="11">
    <source>
        <dbReference type="SAM" id="MobiDB-lite"/>
    </source>
</evidence>
<evidence type="ECO:0000256" key="10">
    <source>
        <dbReference type="SAM" id="Coils"/>
    </source>
</evidence>
<dbReference type="InterPro" id="IPR015877">
    <property type="entry name" value="MAT1_centre"/>
</dbReference>
<dbReference type="InterPro" id="IPR017907">
    <property type="entry name" value="Znf_RING_CS"/>
</dbReference>
<dbReference type="PROSITE" id="PS50089">
    <property type="entry name" value="ZF_RING_2"/>
    <property type="match status" value="1"/>
</dbReference>
<evidence type="ECO:0000256" key="1">
    <source>
        <dbReference type="ARBA" id="ARBA00004123"/>
    </source>
</evidence>
<feature type="domain" description="RING-type" evidence="12">
    <location>
        <begin position="17"/>
        <end position="60"/>
    </location>
</feature>
<reference evidence="13" key="1">
    <citation type="submission" date="2021-12" db="EMBL/GenBank/DDBJ databases">
        <title>Convergent genome expansion in fungi linked to evolution of root-endophyte symbiosis.</title>
        <authorList>
            <consortium name="DOE Joint Genome Institute"/>
            <person name="Ke Y.-H."/>
            <person name="Bonito G."/>
            <person name="Liao H.-L."/>
            <person name="Looney B."/>
            <person name="Rojas-Flechas A."/>
            <person name="Nash J."/>
            <person name="Hameed K."/>
            <person name="Schadt C."/>
            <person name="Martin F."/>
            <person name="Crous P.W."/>
            <person name="Miettinen O."/>
            <person name="Magnuson J.K."/>
            <person name="Labbe J."/>
            <person name="Jacobson D."/>
            <person name="Doktycz M.J."/>
            <person name="Veneault-Fourrey C."/>
            <person name="Kuo A."/>
            <person name="Mondo S."/>
            <person name="Calhoun S."/>
            <person name="Riley R."/>
            <person name="Ohm R."/>
            <person name="LaButti K."/>
            <person name="Andreopoulos B."/>
            <person name="Pangilinan J."/>
            <person name="Nolan M."/>
            <person name="Tritt A."/>
            <person name="Clum A."/>
            <person name="Lipzen A."/>
            <person name="Daum C."/>
            <person name="Barry K."/>
            <person name="Grigoriev I.V."/>
            <person name="Vilgalys R."/>
        </authorList>
    </citation>
    <scope>NUCLEOTIDE SEQUENCE</scope>
    <source>
        <strain evidence="13">PMI_201</strain>
    </source>
</reference>
<evidence type="ECO:0000256" key="7">
    <source>
        <dbReference type="ARBA" id="ARBA00029873"/>
    </source>
</evidence>
<dbReference type="GO" id="GO:0008270">
    <property type="term" value="F:zinc ion binding"/>
    <property type="evidence" value="ECO:0007669"/>
    <property type="project" value="UniProtKB-KW"/>
</dbReference>
<dbReference type="InterPro" id="IPR004575">
    <property type="entry name" value="MAT1/Tfb3"/>
</dbReference>
<dbReference type="Pfam" id="PF06391">
    <property type="entry name" value="MAT1"/>
    <property type="match status" value="1"/>
</dbReference>
<keyword evidence="3" id="KW-0479">Metal-binding</keyword>
<gene>
    <name evidence="13" type="ORF">BGW36DRAFT_373685</name>
</gene>
<keyword evidence="13" id="KW-0418">Kinase</keyword>
<dbReference type="PANTHER" id="PTHR12683">
    <property type="entry name" value="CDK-ACTIVATING KINASE ASSEMBLY FACTOR MAT1"/>
    <property type="match status" value="1"/>
</dbReference>
<accession>A0AAD4KY88</accession>
<dbReference type="FunFam" id="3.30.40.10:FF:000037">
    <property type="entry name" value="Cdk-activating kinase assembly factor MAT1, centre"/>
    <property type="match status" value="1"/>
</dbReference>
<dbReference type="AlphaFoldDB" id="A0AAD4KY88"/>
<evidence type="ECO:0000256" key="4">
    <source>
        <dbReference type="ARBA" id="ARBA00022771"/>
    </source>
</evidence>
<dbReference type="Proteomes" id="UP001201262">
    <property type="component" value="Unassembled WGS sequence"/>
</dbReference>
<evidence type="ECO:0000256" key="9">
    <source>
        <dbReference type="PROSITE-ProRule" id="PRU00175"/>
    </source>
</evidence>
<evidence type="ECO:0000313" key="14">
    <source>
        <dbReference type="Proteomes" id="UP001201262"/>
    </source>
</evidence>
<protein>
    <recommendedName>
        <fullName evidence="2">RNA polymerase II transcription factor B subunit 3</fullName>
    </recommendedName>
    <alternativeName>
        <fullName evidence="8">RNA polymerase II transcription factor B 38 kDa subunit</fullName>
    </alternativeName>
    <alternativeName>
        <fullName evidence="7">RNA polymerase II transcription factor B p38 subunit</fullName>
    </alternativeName>
</protein>